<reference evidence="9" key="1">
    <citation type="submission" date="2020-08" db="EMBL/GenBank/DDBJ databases">
        <title>Sequencing the genomes of 1000 actinobacteria strains.</title>
        <authorList>
            <person name="Klenk H.-P."/>
        </authorList>
    </citation>
    <scope>NUCLEOTIDE SEQUENCE</scope>
    <source>
        <strain evidence="9">DSM 10695</strain>
    </source>
</reference>
<feature type="domain" description="PII-uridylyltransferase/Glutamine-synthetase adenylyltransferase" evidence="8">
    <location>
        <begin position="328"/>
        <end position="470"/>
    </location>
</feature>
<evidence type="ECO:0000259" key="8">
    <source>
        <dbReference type="Pfam" id="PF08335"/>
    </source>
</evidence>
<feature type="domain" description="PII-uridylyltransferase/Glutamine-synthetase adenylyltransferase" evidence="8">
    <location>
        <begin position="836"/>
        <end position="975"/>
    </location>
</feature>
<dbReference type="Gene3D" id="1.20.120.330">
    <property type="entry name" value="Nucleotidyltransferases domain 2"/>
    <property type="match status" value="2"/>
</dbReference>
<dbReference type="Proteomes" id="UP000617426">
    <property type="component" value="Unassembled WGS sequence"/>
</dbReference>
<evidence type="ECO:0000256" key="1">
    <source>
        <dbReference type="ARBA" id="ARBA00022679"/>
    </source>
</evidence>
<sequence length="978" mass="106129">MTSKDLRQAGFLDPLRAESFLAGLPGDPKTWVRVCARCADPDFAVLTALRLAEADPPMLSGLIDEGGDRLARLVGVLGASPWWGDHLVAEPSRAEGVWVEPPPARRALLESLGADPGADLPIAAPRASADDMRRAYRRVLLDLVADDLASPDPVRDMPSVGSRLSDLADAALEAALALARRDIDPEGRARLAVIAMGKTGARELNYVSDVDVVYVVEPAEGVDEREAVELGARLAAIAAQACSGAGAEQPLWTVDANLRPEGRNGVLVRTLDSYVQYWRKWAQNWEFQALLKARPAAGDAELGRRFALTASEFVWSAAGREGFVENARAMRRRVEDSIPRNQADRELKLGRGGLRDVEFTVQLLQLVHGRTDESLRVASTVEAIDALSAGGYVARSDAAELKEHYCFLRAVEHRVQLTRMRRTHLVPTSAAELRSIGRAIDPERFATEADFLRELERVRSRVRELHEEVFYRPIITATAGLSPDEAALDEEGARARLAAIGYIDPNGALGHIGALTRGTSRRALIQRHLLPVFISWLADGADPDLGLLSFRTLSEQIGDSHWYLALLRDSGVAASRLCRMLPNSRWIAEALSTAPEAVAWLDSDADLEARMPAALGREVDSLIGRHPDAEDAAARTRAVRSRELLRSAMADLLIGIAPTRKAIAQATDAALIGALNIAQREDAERHGADRARVVFFAMGRYGGSESSYASDADVIACHAEAGGASPAEAAESATWIVNRVKALLGRTTSQMSVALDLDLRPEGRSGPMSRTVDSLRDYYSKWSSTWERQALLRARPVAGPAELIASAGDAIDALRWSGPLGAAGLKEIRLLKARMESERLPRGAEPARHVKLGPGGLSDVEWVVQLLQLRLASDHPAFRSPSTMEALEALVAEGAISAEDGEVLSAAWSLASRIRAGNVLTTGRMSGAKLDALPRDARELIPLARVLGYRAGSEADLEEDWMRAARRSRAVMDRLFWE</sequence>
<evidence type="ECO:0000313" key="9">
    <source>
        <dbReference type="EMBL" id="MBB6334762.1"/>
    </source>
</evidence>
<dbReference type="GO" id="GO:0000820">
    <property type="term" value="P:regulation of glutamine family amino acid metabolic process"/>
    <property type="evidence" value="ECO:0007669"/>
    <property type="project" value="TreeGrafter"/>
</dbReference>
<proteinExistence type="predicted"/>
<accession>A0A923IX61</accession>
<dbReference type="InterPro" id="IPR005190">
    <property type="entry name" value="GlnE_rpt_dom"/>
</dbReference>
<dbReference type="InterPro" id="IPR023057">
    <property type="entry name" value="GlnE"/>
</dbReference>
<keyword evidence="4" id="KW-0067">ATP-binding</keyword>
<dbReference type="Gene3D" id="3.30.460.10">
    <property type="entry name" value="Beta Polymerase, domain 2"/>
    <property type="match status" value="2"/>
</dbReference>
<gene>
    <name evidence="9" type="ORF">HD592_001327</name>
</gene>
<comment type="caution">
    <text evidence="9">The sequence shown here is derived from an EMBL/GenBank/DDBJ whole genome shotgun (WGS) entry which is preliminary data.</text>
</comment>
<feature type="domain" description="Glutamate-ammonia ligase adenylyltransferase repeated" evidence="7">
    <location>
        <begin position="71"/>
        <end position="306"/>
    </location>
</feature>
<keyword evidence="6" id="KW-0511">Multifunctional enzyme</keyword>
<organism evidence="9 10">
    <name type="scientific">Schaalia hyovaginalis</name>
    <dbReference type="NCBI Taxonomy" id="29316"/>
    <lineage>
        <taxon>Bacteria</taxon>
        <taxon>Bacillati</taxon>
        <taxon>Actinomycetota</taxon>
        <taxon>Actinomycetes</taxon>
        <taxon>Actinomycetales</taxon>
        <taxon>Actinomycetaceae</taxon>
        <taxon>Schaalia</taxon>
    </lineage>
</organism>
<protein>
    <submittedName>
        <fullName evidence="9">Glutamate-ammonia-ligase adenylyltransferase</fullName>
        <ecNumber evidence="9">2.7.7.42</ecNumber>
    </submittedName>
</protein>
<dbReference type="CDD" id="cd05401">
    <property type="entry name" value="NT_GlnE_GlnD_like"/>
    <property type="match status" value="1"/>
</dbReference>
<dbReference type="Pfam" id="PF08335">
    <property type="entry name" value="GlnD_UR_UTase"/>
    <property type="match status" value="2"/>
</dbReference>
<keyword evidence="10" id="KW-1185">Reference proteome</keyword>
<keyword evidence="2 9" id="KW-0548">Nucleotidyltransferase</keyword>
<dbReference type="PANTHER" id="PTHR30621">
    <property type="entry name" value="GLUTAMINE SYNTHETASE ADENYLYLTRANSFERASE"/>
    <property type="match status" value="1"/>
</dbReference>
<evidence type="ECO:0000256" key="2">
    <source>
        <dbReference type="ARBA" id="ARBA00022695"/>
    </source>
</evidence>
<dbReference type="EMBL" id="JACHMK010000001">
    <property type="protein sequence ID" value="MBB6334762.1"/>
    <property type="molecule type" value="Genomic_DNA"/>
</dbReference>
<evidence type="ECO:0000259" key="7">
    <source>
        <dbReference type="Pfam" id="PF03710"/>
    </source>
</evidence>
<keyword evidence="1 9" id="KW-0808">Transferase</keyword>
<dbReference type="InterPro" id="IPR013546">
    <property type="entry name" value="PII_UdlTrfase/GS_AdlTrfase"/>
</dbReference>
<dbReference type="AlphaFoldDB" id="A0A923IX61"/>
<dbReference type="NCBIfam" id="NF010707">
    <property type="entry name" value="PRK14109.1"/>
    <property type="match status" value="1"/>
</dbReference>
<dbReference type="InterPro" id="IPR043519">
    <property type="entry name" value="NT_sf"/>
</dbReference>
<evidence type="ECO:0000256" key="4">
    <source>
        <dbReference type="ARBA" id="ARBA00022840"/>
    </source>
</evidence>
<keyword evidence="5" id="KW-0460">Magnesium</keyword>
<feature type="domain" description="Glutamate-ammonia ligase adenylyltransferase repeated" evidence="7">
    <location>
        <begin position="576"/>
        <end position="805"/>
    </location>
</feature>
<dbReference type="SUPFAM" id="SSF81593">
    <property type="entry name" value="Nucleotidyltransferase substrate binding subunit/domain"/>
    <property type="match status" value="2"/>
</dbReference>
<keyword evidence="3" id="KW-0547">Nucleotide-binding</keyword>
<dbReference type="PANTHER" id="PTHR30621:SF0">
    <property type="entry name" value="BIFUNCTIONAL GLUTAMINE SYNTHETASE ADENYLYLTRANSFERASE_ADENYLYL-REMOVING ENZYME"/>
    <property type="match status" value="1"/>
</dbReference>
<evidence type="ECO:0000256" key="6">
    <source>
        <dbReference type="ARBA" id="ARBA00023268"/>
    </source>
</evidence>
<dbReference type="GO" id="GO:0008882">
    <property type="term" value="F:[glutamate-ammonia-ligase] adenylyltransferase activity"/>
    <property type="evidence" value="ECO:0007669"/>
    <property type="project" value="UniProtKB-EC"/>
</dbReference>
<evidence type="ECO:0000313" key="10">
    <source>
        <dbReference type="Proteomes" id="UP000617426"/>
    </source>
</evidence>
<dbReference type="GO" id="GO:0005524">
    <property type="term" value="F:ATP binding"/>
    <property type="evidence" value="ECO:0007669"/>
    <property type="project" value="UniProtKB-KW"/>
</dbReference>
<evidence type="ECO:0000256" key="3">
    <source>
        <dbReference type="ARBA" id="ARBA00022741"/>
    </source>
</evidence>
<dbReference type="GO" id="GO:0005829">
    <property type="term" value="C:cytosol"/>
    <property type="evidence" value="ECO:0007669"/>
    <property type="project" value="TreeGrafter"/>
</dbReference>
<evidence type="ECO:0000256" key="5">
    <source>
        <dbReference type="ARBA" id="ARBA00022842"/>
    </source>
</evidence>
<name>A0A923IX61_9ACTO</name>
<dbReference type="SUPFAM" id="SSF81301">
    <property type="entry name" value="Nucleotidyltransferase"/>
    <property type="match status" value="2"/>
</dbReference>
<dbReference type="EC" id="2.7.7.42" evidence="9"/>
<dbReference type="Pfam" id="PF03710">
    <property type="entry name" value="GlnE"/>
    <property type="match status" value="2"/>
</dbReference>